<feature type="non-terminal residue" evidence="2">
    <location>
        <position position="63"/>
    </location>
</feature>
<feature type="compositionally biased region" description="Low complexity" evidence="1">
    <location>
        <begin position="26"/>
        <end position="37"/>
    </location>
</feature>
<evidence type="ECO:0000256" key="1">
    <source>
        <dbReference type="SAM" id="MobiDB-lite"/>
    </source>
</evidence>
<dbReference type="Proteomes" id="UP000570003">
    <property type="component" value="Unassembled WGS sequence"/>
</dbReference>
<proteinExistence type="predicted"/>
<evidence type="ECO:0000313" key="2">
    <source>
        <dbReference type="EMBL" id="NKY13886.1"/>
    </source>
</evidence>
<dbReference type="EMBL" id="JAAXOU010000043">
    <property type="protein sequence ID" value="NKY13886.1"/>
    <property type="molecule type" value="Genomic_DNA"/>
</dbReference>
<sequence length="63" mass="6372">MHLGHAPSVRAEGRPGSSSTSDRGADPGADDQGAAQEAAQVLTDVFAEVLGAEAFGPLDDFFA</sequence>
<dbReference type="AlphaFoldDB" id="A0AA44DCX5"/>
<dbReference type="RefSeq" id="WP_168438124.1">
    <property type="nucleotide sequence ID" value="NZ_JAAXOU010000043.1"/>
</dbReference>
<accession>A0AA44DCX5</accession>
<keyword evidence="3" id="KW-1185">Reference proteome</keyword>
<feature type="region of interest" description="Disordered" evidence="1">
    <location>
        <begin position="1"/>
        <end position="37"/>
    </location>
</feature>
<name>A0AA44DCX5_STRE0</name>
<reference evidence="2 3" key="1">
    <citation type="submission" date="2020-04" db="EMBL/GenBank/DDBJ databases">
        <title>MicrobeNet Type strains.</title>
        <authorList>
            <person name="Nicholson A.C."/>
        </authorList>
    </citation>
    <scope>NUCLEOTIDE SEQUENCE [LARGE SCALE GENOMIC DNA]</scope>
    <source>
        <strain evidence="2 3">DSM 40738</strain>
    </source>
</reference>
<evidence type="ECO:0000313" key="3">
    <source>
        <dbReference type="Proteomes" id="UP000570003"/>
    </source>
</evidence>
<comment type="caution">
    <text evidence="2">The sequence shown here is derived from an EMBL/GenBank/DDBJ whole genome shotgun (WGS) entry which is preliminary data.</text>
</comment>
<protein>
    <submittedName>
        <fullName evidence="2">Uncharacterized protein</fullName>
    </submittedName>
</protein>
<organism evidence="2 3">
    <name type="scientific">Streptomyces somaliensis (strain ATCC 33201 / DSM 40738 / JCM 12659 / KCTC 9044 / NCTC 11332 / NRRL B-12077 / IP 733)</name>
    <dbReference type="NCBI Taxonomy" id="1134445"/>
    <lineage>
        <taxon>Bacteria</taxon>
        <taxon>Bacillati</taxon>
        <taxon>Actinomycetota</taxon>
        <taxon>Actinomycetes</taxon>
        <taxon>Kitasatosporales</taxon>
        <taxon>Streptomycetaceae</taxon>
        <taxon>Streptomyces</taxon>
    </lineage>
</organism>
<gene>
    <name evidence="2" type="ORF">HGA06_06820</name>
</gene>